<dbReference type="InterPro" id="IPR011333">
    <property type="entry name" value="SKP1/BTB/POZ_sf"/>
</dbReference>
<organism evidence="2 3">
    <name type="scientific">Ophiobolus disseminans</name>
    <dbReference type="NCBI Taxonomy" id="1469910"/>
    <lineage>
        <taxon>Eukaryota</taxon>
        <taxon>Fungi</taxon>
        <taxon>Dikarya</taxon>
        <taxon>Ascomycota</taxon>
        <taxon>Pezizomycotina</taxon>
        <taxon>Dothideomycetes</taxon>
        <taxon>Pleosporomycetidae</taxon>
        <taxon>Pleosporales</taxon>
        <taxon>Pleosporineae</taxon>
        <taxon>Phaeosphaeriaceae</taxon>
        <taxon>Ophiobolus</taxon>
    </lineage>
</organism>
<sequence length="100" mass="11456">MADDMEFNNEAQIPEIVEVEVCSGSEHETFKVLRQLLTFCAPNFAKLFAHHSVQAIKIDDVSPETFDVFLGWLVTESWRPPFTAVLHQGVHPQLDWTMKL</sequence>
<evidence type="ECO:0000313" key="3">
    <source>
        <dbReference type="Proteomes" id="UP000799424"/>
    </source>
</evidence>
<dbReference type="Proteomes" id="UP000799424">
    <property type="component" value="Unassembled WGS sequence"/>
</dbReference>
<dbReference type="PROSITE" id="PS50097">
    <property type="entry name" value="BTB"/>
    <property type="match status" value="1"/>
</dbReference>
<feature type="domain" description="BTB" evidence="1">
    <location>
        <begin position="17"/>
        <end position="75"/>
    </location>
</feature>
<dbReference type="InterPro" id="IPR000210">
    <property type="entry name" value="BTB/POZ_dom"/>
</dbReference>
<dbReference type="OrthoDB" id="194443at2759"/>
<dbReference type="SUPFAM" id="SSF54695">
    <property type="entry name" value="POZ domain"/>
    <property type="match status" value="1"/>
</dbReference>
<name>A0A6A7AL14_9PLEO</name>
<gene>
    <name evidence="2" type="ORF">CC86DRAFT_17384</name>
</gene>
<dbReference type="AlphaFoldDB" id="A0A6A7AL14"/>
<protein>
    <recommendedName>
        <fullName evidence="1">BTB domain-containing protein</fullName>
    </recommendedName>
</protein>
<proteinExistence type="predicted"/>
<evidence type="ECO:0000259" key="1">
    <source>
        <dbReference type="PROSITE" id="PS50097"/>
    </source>
</evidence>
<keyword evidence="3" id="KW-1185">Reference proteome</keyword>
<dbReference type="Gene3D" id="3.30.710.10">
    <property type="entry name" value="Potassium Channel Kv1.1, Chain A"/>
    <property type="match status" value="1"/>
</dbReference>
<evidence type="ECO:0000313" key="2">
    <source>
        <dbReference type="EMBL" id="KAF2833956.1"/>
    </source>
</evidence>
<dbReference type="EMBL" id="MU006216">
    <property type="protein sequence ID" value="KAF2833956.1"/>
    <property type="molecule type" value="Genomic_DNA"/>
</dbReference>
<reference evidence="2" key="1">
    <citation type="journal article" date="2020" name="Stud. Mycol.">
        <title>101 Dothideomycetes genomes: a test case for predicting lifestyles and emergence of pathogens.</title>
        <authorList>
            <person name="Haridas S."/>
            <person name="Albert R."/>
            <person name="Binder M."/>
            <person name="Bloem J."/>
            <person name="Labutti K."/>
            <person name="Salamov A."/>
            <person name="Andreopoulos B."/>
            <person name="Baker S."/>
            <person name="Barry K."/>
            <person name="Bills G."/>
            <person name="Bluhm B."/>
            <person name="Cannon C."/>
            <person name="Castanera R."/>
            <person name="Culley D."/>
            <person name="Daum C."/>
            <person name="Ezra D."/>
            <person name="Gonzalez J."/>
            <person name="Henrissat B."/>
            <person name="Kuo A."/>
            <person name="Liang C."/>
            <person name="Lipzen A."/>
            <person name="Lutzoni F."/>
            <person name="Magnuson J."/>
            <person name="Mondo S."/>
            <person name="Nolan M."/>
            <person name="Ohm R."/>
            <person name="Pangilinan J."/>
            <person name="Park H.-J."/>
            <person name="Ramirez L."/>
            <person name="Alfaro M."/>
            <person name="Sun H."/>
            <person name="Tritt A."/>
            <person name="Yoshinaga Y."/>
            <person name="Zwiers L.-H."/>
            <person name="Turgeon B."/>
            <person name="Goodwin S."/>
            <person name="Spatafora J."/>
            <person name="Crous P."/>
            <person name="Grigoriev I."/>
        </authorList>
    </citation>
    <scope>NUCLEOTIDE SEQUENCE</scope>
    <source>
        <strain evidence="2">CBS 113818</strain>
    </source>
</reference>
<accession>A0A6A7AL14</accession>
<dbReference type="Pfam" id="PF00651">
    <property type="entry name" value="BTB"/>
    <property type="match status" value="1"/>
</dbReference>